<dbReference type="AlphaFoldDB" id="A0A6N7YM57"/>
<keyword evidence="2" id="KW-1185">Reference proteome</keyword>
<reference evidence="1 2" key="1">
    <citation type="submission" date="2019-11" db="EMBL/GenBank/DDBJ databases">
        <title>Draft genome of Amycolatopsis RM579.</title>
        <authorList>
            <person name="Duangmal K."/>
            <person name="Mingma R."/>
        </authorList>
    </citation>
    <scope>NUCLEOTIDE SEQUENCE [LARGE SCALE GENOMIC DNA]</scope>
    <source>
        <strain evidence="1 2">RM579</strain>
    </source>
</reference>
<dbReference type="Proteomes" id="UP000440096">
    <property type="component" value="Unassembled WGS sequence"/>
</dbReference>
<sequence>MTGRESGHASRNRPVSVDGLFKLLEIRRDYRRVAFIEAEIGQRATCGLLLSDKRLPVDYILYNLTAPLELQIEVWLHEWTRLWYDDKGINKAAIDGNRDILRRHLGDLAPTVAPAKSDYKKPAEARAESLATFLHNEISSPHAMLSRVGDNDPLAVLFGVGRRRRRR</sequence>
<gene>
    <name evidence="1" type="ORF">GKO32_08635</name>
</gene>
<proteinExistence type="predicted"/>
<organism evidence="1 2">
    <name type="scientific">Amycolatopsis pithecellobii</name>
    <dbReference type="NCBI Taxonomy" id="664692"/>
    <lineage>
        <taxon>Bacteria</taxon>
        <taxon>Bacillati</taxon>
        <taxon>Actinomycetota</taxon>
        <taxon>Actinomycetes</taxon>
        <taxon>Pseudonocardiales</taxon>
        <taxon>Pseudonocardiaceae</taxon>
        <taxon>Amycolatopsis</taxon>
    </lineage>
</organism>
<protein>
    <submittedName>
        <fullName evidence="1">Uncharacterized protein</fullName>
    </submittedName>
</protein>
<dbReference type="EMBL" id="WMBA01000009">
    <property type="protein sequence ID" value="MTD54045.1"/>
    <property type="molecule type" value="Genomic_DNA"/>
</dbReference>
<evidence type="ECO:0000313" key="1">
    <source>
        <dbReference type="EMBL" id="MTD54045.1"/>
    </source>
</evidence>
<dbReference type="OrthoDB" id="4144896at2"/>
<dbReference type="RefSeq" id="WP_154756274.1">
    <property type="nucleotide sequence ID" value="NZ_WMBA01000009.1"/>
</dbReference>
<evidence type="ECO:0000313" key="2">
    <source>
        <dbReference type="Proteomes" id="UP000440096"/>
    </source>
</evidence>
<comment type="caution">
    <text evidence="1">The sequence shown here is derived from an EMBL/GenBank/DDBJ whole genome shotgun (WGS) entry which is preliminary data.</text>
</comment>
<name>A0A6N7YM57_9PSEU</name>
<accession>A0A6N7YM57</accession>